<accession>A0A8J3ZJ30</accession>
<proteinExistence type="predicted"/>
<dbReference type="EMBL" id="BOPG01000127">
    <property type="protein sequence ID" value="GIJ64726.1"/>
    <property type="molecule type" value="Genomic_DNA"/>
</dbReference>
<organism evidence="3 4">
    <name type="scientific">Virgisporangium aurantiacum</name>
    <dbReference type="NCBI Taxonomy" id="175570"/>
    <lineage>
        <taxon>Bacteria</taxon>
        <taxon>Bacillati</taxon>
        <taxon>Actinomycetota</taxon>
        <taxon>Actinomycetes</taxon>
        <taxon>Micromonosporales</taxon>
        <taxon>Micromonosporaceae</taxon>
        <taxon>Virgisporangium</taxon>
    </lineage>
</organism>
<dbReference type="InterPro" id="IPR003507">
    <property type="entry name" value="S66_fam"/>
</dbReference>
<evidence type="ECO:0000313" key="4">
    <source>
        <dbReference type="Proteomes" id="UP000612585"/>
    </source>
</evidence>
<name>A0A8J3ZJ30_9ACTN</name>
<comment type="caution">
    <text evidence="3">The sequence shown here is derived from an EMBL/GenBank/DDBJ whole genome shotgun (WGS) entry which is preliminary data.</text>
</comment>
<evidence type="ECO:0000259" key="2">
    <source>
        <dbReference type="Pfam" id="PF02016"/>
    </source>
</evidence>
<dbReference type="InterPro" id="IPR029062">
    <property type="entry name" value="Class_I_gatase-like"/>
</dbReference>
<sequence length="154" mass="16487">MCCTAETEARRSRRAGVGREHPIREAVDGTVRFLEGLGLRVTVGQHALDTLGYLAGIGADRLADVNDALRDPVITAIIATRGGKGAYRIAEQLAFAAAARYPKLLIGFSEVSVLNLALWKHCRLPGVHGARSSSPEPAPSRRDRSSTPYSPPVT</sequence>
<dbReference type="InterPro" id="IPR040449">
    <property type="entry name" value="Peptidase_S66_N"/>
</dbReference>
<dbReference type="SUPFAM" id="SSF52317">
    <property type="entry name" value="Class I glutamine amidotransferase-like"/>
    <property type="match status" value="1"/>
</dbReference>
<reference evidence="3" key="1">
    <citation type="submission" date="2021-01" db="EMBL/GenBank/DDBJ databases">
        <title>Whole genome shotgun sequence of Virgisporangium aurantiacum NBRC 16421.</title>
        <authorList>
            <person name="Komaki H."/>
            <person name="Tamura T."/>
        </authorList>
    </citation>
    <scope>NUCLEOTIDE SEQUENCE</scope>
    <source>
        <strain evidence="3">NBRC 16421</strain>
    </source>
</reference>
<dbReference type="InterPro" id="IPR027478">
    <property type="entry name" value="LdcA_N"/>
</dbReference>
<feature type="region of interest" description="Disordered" evidence="1">
    <location>
        <begin position="127"/>
        <end position="154"/>
    </location>
</feature>
<dbReference type="PANTHER" id="PTHR30237">
    <property type="entry name" value="MURAMOYLTETRAPEPTIDE CARBOXYPEPTIDASE"/>
    <property type="match status" value="1"/>
</dbReference>
<evidence type="ECO:0000256" key="1">
    <source>
        <dbReference type="SAM" id="MobiDB-lite"/>
    </source>
</evidence>
<gene>
    <name evidence="3" type="ORF">Vau01_122420</name>
</gene>
<dbReference type="Pfam" id="PF02016">
    <property type="entry name" value="Peptidase_S66"/>
    <property type="match status" value="1"/>
</dbReference>
<dbReference type="Gene3D" id="3.40.50.10740">
    <property type="entry name" value="Class I glutamine amidotransferase-like"/>
    <property type="match status" value="1"/>
</dbReference>
<evidence type="ECO:0000313" key="3">
    <source>
        <dbReference type="EMBL" id="GIJ64726.1"/>
    </source>
</evidence>
<dbReference type="PANTHER" id="PTHR30237:SF2">
    <property type="entry name" value="MUREIN TETRAPEPTIDE CARBOXYPEPTIDASE"/>
    <property type="match status" value="1"/>
</dbReference>
<dbReference type="AlphaFoldDB" id="A0A8J3ZJ30"/>
<feature type="domain" description="LD-carboxypeptidase N-terminal" evidence="2">
    <location>
        <begin position="24"/>
        <end position="129"/>
    </location>
</feature>
<keyword evidence="4" id="KW-1185">Reference proteome</keyword>
<protein>
    <recommendedName>
        <fullName evidence="2">LD-carboxypeptidase N-terminal domain-containing protein</fullName>
    </recommendedName>
</protein>
<dbReference type="Proteomes" id="UP000612585">
    <property type="component" value="Unassembled WGS sequence"/>
</dbReference>